<evidence type="ECO:0000256" key="1">
    <source>
        <dbReference type="SAM" id="MobiDB-lite"/>
    </source>
</evidence>
<proteinExistence type="predicted"/>
<organism evidence="3 5">
    <name type="scientific">Sporisorium scitamineum</name>
    <dbReference type="NCBI Taxonomy" id="49012"/>
    <lineage>
        <taxon>Eukaryota</taxon>
        <taxon>Fungi</taxon>
        <taxon>Dikarya</taxon>
        <taxon>Basidiomycota</taxon>
        <taxon>Ustilaginomycotina</taxon>
        <taxon>Ustilaginomycetes</taxon>
        <taxon>Ustilaginales</taxon>
        <taxon>Ustilaginaceae</taxon>
        <taxon>Sporisorium</taxon>
    </lineage>
</organism>
<dbReference type="EMBL" id="CCFA01004645">
    <property type="protein sequence ID" value="CDS01841.1"/>
    <property type="molecule type" value="Genomic_DNA"/>
</dbReference>
<sequence length="144" mass="15351">MTKQKPASAGSKPSGTSDTAQPYAVEEPVPSYETALREGAGGGVGAGPSHSNPSAPQAQLSYGCSPYTPHGTARIIIVPAPHWHQHVQHFGGQAPNQSLLPAPATMEATAVRRARPRFLLALLQAFMIYMLINLLVDLTVTRKW</sequence>
<feature type="compositionally biased region" description="Polar residues" evidence="1">
    <location>
        <begin position="1"/>
        <end position="20"/>
    </location>
</feature>
<protein>
    <submittedName>
        <fullName evidence="3">Uncharacterized protein</fullName>
    </submittedName>
</protein>
<dbReference type="Proteomes" id="UP000242770">
    <property type="component" value="Unassembled WGS sequence"/>
</dbReference>
<accession>A0A0F7RXV8</accession>
<keyword evidence="2" id="KW-0472">Membrane</keyword>
<feature type="compositionally biased region" description="Polar residues" evidence="1">
    <location>
        <begin position="49"/>
        <end position="62"/>
    </location>
</feature>
<dbReference type="EMBL" id="LK056657">
    <property type="protein sequence ID" value="CDU22863.1"/>
    <property type="molecule type" value="Genomic_DNA"/>
</dbReference>
<keyword evidence="5" id="KW-1185">Reference proteome</keyword>
<dbReference type="AlphaFoldDB" id="A0A0F7RXV8"/>
<gene>
    <name evidence="3" type="primary">SSCI76240.1</name>
    <name evidence="4" type="ORF">SPSC_01493</name>
</gene>
<reference evidence="5" key="1">
    <citation type="submission" date="2014-06" db="EMBL/GenBank/DDBJ databases">
        <authorList>
            <person name="Berkman P.J."/>
        </authorList>
    </citation>
    <scope>NUCLEOTIDE SEQUENCE [LARGE SCALE GENOMIC DNA]</scope>
</reference>
<keyword evidence="2" id="KW-0812">Transmembrane</keyword>
<reference evidence="3" key="3">
    <citation type="submission" date="2014-06" db="EMBL/GenBank/DDBJ databases">
        <authorList>
            <person name="Berkman J.Paul."/>
        </authorList>
    </citation>
    <scope>NUCLEOTIDE SEQUENCE [LARGE SCALE GENOMIC DNA]</scope>
</reference>
<feature type="transmembrane region" description="Helical" evidence="2">
    <location>
        <begin position="118"/>
        <end position="136"/>
    </location>
</feature>
<keyword evidence="2" id="KW-1133">Transmembrane helix</keyword>
<name>A0A0F7RXV8_9BASI</name>
<evidence type="ECO:0000313" key="4">
    <source>
        <dbReference type="EMBL" id="CDU22863.1"/>
    </source>
</evidence>
<dbReference type="OrthoDB" id="2555577at2759"/>
<reference evidence="4" key="2">
    <citation type="submission" date="2014-06" db="EMBL/GenBank/DDBJ databases">
        <authorList>
            <person name="Ju J."/>
            <person name="Zhang J."/>
        </authorList>
    </citation>
    <scope>NUCLEOTIDE SEQUENCE</scope>
    <source>
        <strain evidence="4">SscI8</strain>
    </source>
</reference>
<feature type="region of interest" description="Disordered" evidence="1">
    <location>
        <begin position="1"/>
        <end position="63"/>
    </location>
</feature>
<evidence type="ECO:0000313" key="3">
    <source>
        <dbReference type="EMBL" id="CDS01841.1"/>
    </source>
</evidence>
<evidence type="ECO:0000313" key="5">
    <source>
        <dbReference type="Proteomes" id="UP000242770"/>
    </source>
</evidence>
<evidence type="ECO:0000256" key="2">
    <source>
        <dbReference type="SAM" id="Phobius"/>
    </source>
</evidence>